<dbReference type="GO" id="GO:0030288">
    <property type="term" value="C:outer membrane-bounded periplasmic space"/>
    <property type="evidence" value="ECO:0007669"/>
    <property type="project" value="InterPro"/>
</dbReference>
<reference evidence="8" key="1">
    <citation type="submission" date="2020-10" db="EMBL/GenBank/DDBJ databases">
        <title>Complete sequence of plasmid pTTHS031_GES.</title>
        <authorList>
            <person name="Gomi R."/>
            <person name="Matsuda T."/>
        </authorList>
    </citation>
    <scope>NUCLEOTIDE SEQUENCE</scope>
    <source>
        <strain evidence="8">TTHS031</strain>
        <plasmid evidence="8">pTTHS031_GES</plasmid>
    </source>
</reference>
<dbReference type="Pfam" id="PF00144">
    <property type="entry name" value="Beta-lactamase"/>
    <property type="match status" value="1"/>
</dbReference>
<accession>A0A7R7ED20</accession>
<dbReference type="GO" id="GO:0046677">
    <property type="term" value="P:response to antibiotic"/>
    <property type="evidence" value="ECO:0007669"/>
    <property type="project" value="UniProtKB-UniRule"/>
</dbReference>
<dbReference type="InterPro" id="IPR012338">
    <property type="entry name" value="Beta-lactam/transpept-like"/>
</dbReference>
<geneLocation type="plasmid" evidence="8">
    <name>pTTHS031_GES</name>
</geneLocation>
<sequence length="315" mass="34764">MKDQRPVTDATIFEIGSVSKTFTATLATYAEIDGKLQLSDTVASYLPELADTDFGRLQLYHLGTHTTGGLPLQVPDEVRNEEQLLDYFRAWKPPYKTGAVRTYANPSIGTLGLIAAKSIGQDFSKAMRQQIFQPLNLTSTYISVPSEKMTSYAFGYTKDKTPVRVNPGVLSNEAYGVKTTAQDLTRFLKANMGMLQLGSPLQAALDNTRKGYFKVGNMTQDLIWEEYALPVDLQVLQKGNSSAVIYNPIPVVALVPPAAPRPDVWVNRTGSTNGFGAYVAFVPSKRFGIVVLANKNYPNEERVEIAHRIFEALSR</sequence>
<keyword evidence="5 6" id="KW-0046">Antibiotic resistance</keyword>
<gene>
    <name evidence="8" type="primary">ampC</name>
</gene>
<dbReference type="InterPro" id="IPR001586">
    <property type="entry name" value="Beta-lactam_class-C_AS"/>
</dbReference>
<evidence type="ECO:0000256" key="5">
    <source>
        <dbReference type="ARBA" id="ARBA00023251"/>
    </source>
</evidence>
<evidence type="ECO:0000313" key="8">
    <source>
        <dbReference type="EMBL" id="BCM23567.1"/>
    </source>
</evidence>
<feature type="domain" description="Beta-lactamase-related" evidence="7">
    <location>
        <begin position="3"/>
        <end position="313"/>
    </location>
</feature>
<protein>
    <recommendedName>
        <fullName evidence="3 6">Beta-lactamase</fullName>
        <ecNumber evidence="3 6">3.5.2.6</ecNumber>
    </recommendedName>
</protein>
<organism evidence="8">
    <name type="scientific">Citrobacter freundii</name>
    <dbReference type="NCBI Taxonomy" id="546"/>
    <lineage>
        <taxon>Bacteria</taxon>
        <taxon>Pseudomonadati</taxon>
        <taxon>Pseudomonadota</taxon>
        <taxon>Gammaproteobacteria</taxon>
        <taxon>Enterobacterales</taxon>
        <taxon>Enterobacteriaceae</taxon>
        <taxon>Citrobacter</taxon>
        <taxon>Citrobacter freundii complex</taxon>
    </lineage>
</organism>
<name>A0A7R7ED20_CITFR</name>
<dbReference type="PROSITE" id="PS00336">
    <property type="entry name" value="BETA_LACTAMASE_C"/>
    <property type="match status" value="1"/>
</dbReference>
<dbReference type="EMBL" id="LC589514">
    <property type="protein sequence ID" value="BCM23567.1"/>
    <property type="molecule type" value="Genomic_DNA"/>
</dbReference>
<dbReference type="SUPFAM" id="SSF56601">
    <property type="entry name" value="beta-lactamase/transpeptidase-like"/>
    <property type="match status" value="1"/>
</dbReference>
<dbReference type="InterPro" id="IPR058136">
    <property type="entry name" value="AmpC"/>
</dbReference>
<evidence type="ECO:0000256" key="1">
    <source>
        <dbReference type="ARBA" id="ARBA00001526"/>
    </source>
</evidence>
<keyword evidence="8" id="KW-0614">Plasmid</keyword>
<dbReference type="Gene3D" id="3.40.710.10">
    <property type="entry name" value="DD-peptidase/beta-lactamase superfamily"/>
    <property type="match status" value="1"/>
</dbReference>
<dbReference type="PANTHER" id="PTHR46825:SF8">
    <property type="entry name" value="BETA-LACTAMASE-RELATED"/>
    <property type="match status" value="1"/>
</dbReference>
<evidence type="ECO:0000256" key="6">
    <source>
        <dbReference type="RuleBase" id="RU361140"/>
    </source>
</evidence>
<dbReference type="GO" id="GO:0008800">
    <property type="term" value="F:beta-lactamase activity"/>
    <property type="evidence" value="ECO:0007669"/>
    <property type="project" value="UniProtKB-UniRule"/>
</dbReference>
<proteinExistence type="inferred from homology"/>
<evidence type="ECO:0000256" key="3">
    <source>
        <dbReference type="ARBA" id="ARBA00012865"/>
    </source>
</evidence>
<dbReference type="AlphaFoldDB" id="A0A7R7ED20"/>
<dbReference type="GO" id="GO:0017001">
    <property type="term" value="P:antibiotic catabolic process"/>
    <property type="evidence" value="ECO:0007669"/>
    <property type="project" value="InterPro"/>
</dbReference>
<dbReference type="EC" id="3.5.2.6" evidence="3 6"/>
<evidence type="ECO:0000259" key="7">
    <source>
        <dbReference type="Pfam" id="PF00144"/>
    </source>
</evidence>
<evidence type="ECO:0000256" key="2">
    <source>
        <dbReference type="ARBA" id="ARBA00007840"/>
    </source>
</evidence>
<dbReference type="InterPro" id="IPR050491">
    <property type="entry name" value="AmpC-like"/>
</dbReference>
<evidence type="ECO:0000256" key="4">
    <source>
        <dbReference type="ARBA" id="ARBA00022801"/>
    </source>
</evidence>
<dbReference type="NCBIfam" id="NF033085">
    <property type="entry name" value="bla_class_C"/>
    <property type="match status" value="1"/>
</dbReference>
<keyword evidence="4 6" id="KW-0378">Hydrolase</keyword>
<dbReference type="PANTHER" id="PTHR46825">
    <property type="entry name" value="D-ALANYL-D-ALANINE-CARBOXYPEPTIDASE/ENDOPEPTIDASE AMPH"/>
    <property type="match status" value="1"/>
</dbReference>
<dbReference type="InterPro" id="IPR001466">
    <property type="entry name" value="Beta-lactam-related"/>
</dbReference>
<comment type="catalytic activity">
    <reaction evidence="1 6">
        <text>a beta-lactam + H2O = a substituted beta-amino acid</text>
        <dbReference type="Rhea" id="RHEA:20401"/>
        <dbReference type="ChEBI" id="CHEBI:15377"/>
        <dbReference type="ChEBI" id="CHEBI:35627"/>
        <dbReference type="ChEBI" id="CHEBI:140347"/>
        <dbReference type="EC" id="3.5.2.6"/>
    </reaction>
</comment>
<comment type="similarity">
    <text evidence="2 6">Belongs to the class-C beta-lactamase family.</text>
</comment>